<comment type="caution">
    <text evidence="2">The sequence shown here is derived from an EMBL/GenBank/DDBJ whole genome shotgun (WGS) entry which is preliminary data.</text>
</comment>
<dbReference type="EMBL" id="MCFA01000158">
    <property type="protein sequence ID" value="ORY02352.1"/>
    <property type="molecule type" value="Genomic_DNA"/>
</dbReference>
<evidence type="ECO:0000313" key="2">
    <source>
        <dbReference type="EMBL" id="ORY02352.1"/>
    </source>
</evidence>
<dbReference type="STRING" id="1231657.A0A1Y1YWC7"/>
<evidence type="ECO:0000256" key="1">
    <source>
        <dbReference type="SAM" id="MobiDB-lite"/>
    </source>
</evidence>
<name>A0A1Y1YWC7_9PLEO</name>
<keyword evidence="3" id="KW-1185">Reference proteome</keyword>
<proteinExistence type="predicted"/>
<dbReference type="OrthoDB" id="5213630at2759"/>
<evidence type="ECO:0000313" key="3">
    <source>
        <dbReference type="Proteomes" id="UP000193144"/>
    </source>
</evidence>
<protein>
    <submittedName>
        <fullName evidence="2">Uncharacterized protein</fullName>
    </submittedName>
</protein>
<accession>A0A1Y1YWC7</accession>
<dbReference type="Proteomes" id="UP000193144">
    <property type="component" value="Unassembled WGS sequence"/>
</dbReference>
<feature type="region of interest" description="Disordered" evidence="1">
    <location>
        <begin position="485"/>
        <end position="552"/>
    </location>
</feature>
<organism evidence="2 3">
    <name type="scientific">Clohesyomyces aquaticus</name>
    <dbReference type="NCBI Taxonomy" id="1231657"/>
    <lineage>
        <taxon>Eukaryota</taxon>
        <taxon>Fungi</taxon>
        <taxon>Dikarya</taxon>
        <taxon>Ascomycota</taxon>
        <taxon>Pezizomycotina</taxon>
        <taxon>Dothideomycetes</taxon>
        <taxon>Pleosporomycetidae</taxon>
        <taxon>Pleosporales</taxon>
        <taxon>Lindgomycetaceae</taxon>
        <taxon>Clohesyomyces</taxon>
    </lineage>
</organism>
<dbReference type="AlphaFoldDB" id="A0A1Y1YWC7"/>
<feature type="compositionally biased region" description="Polar residues" evidence="1">
    <location>
        <begin position="78"/>
        <end position="90"/>
    </location>
</feature>
<feature type="region of interest" description="Disordered" evidence="1">
    <location>
        <begin position="32"/>
        <end position="131"/>
    </location>
</feature>
<gene>
    <name evidence="2" type="ORF">BCR34DRAFT_605586</name>
</gene>
<sequence length="552" mass="62621">MESIPNPRSASDIKLHRSSLHVDHSERLTLYRTYTDPSLTTQPLEKEFRRGTSPDMTNGRSSPSKKPLPPEPYSPSSIQHSTHIATTSRLDGQGNEIPSYIDSPEQHTIVRRSIGGPPRRPKQLRNDSKAELGNLLDEAEKSLRERDEEIQRLKEENEQLRQAWTAASGNLAATRATISHVLEDRHFISSWQQLGFDIRSWASQHFDKPPPAGSFTRWRKTNWDPSKHIIELTPYWKPYISSDDLRPLLVQAFVWNMLQKHVFAWPSSSPRGHIAAETQKPGGAYWAFDDQHCLASLNAQLKPKIDDMKNLANVSKSEAGFVKDYFDWRVANAVYIQNSYALHKDRNANIRGLAEKITSILSPFTDSINSYAPGVEDRFSVELYRILETAVKLDSDIWLQRAFFHPAKPRYIKNGRDNGERFHPETMELYGNAEPEPMYPNPEVTLVISPCLVKSGNAEGENYDVFTTLVKAQVSCAPISTRYEYPQSSHASTGVVHSPRVKISRTNSAPRDPAPQPGSFDPQLRSGSRPPRSHDMRRPSRGRHPRIEGPQQ</sequence>
<reference evidence="2 3" key="1">
    <citation type="submission" date="2016-07" db="EMBL/GenBank/DDBJ databases">
        <title>Pervasive Adenine N6-methylation of Active Genes in Fungi.</title>
        <authorList>
            <consortium name="DOE Joint Genome Institute"/>
            <person name="Mondo S.J."/>
            <person name="Dannebaum R.O."/>
            <person name="Kuo R.C."/>
            <person name="Labutti K."/>
            <person name="Haridas S."/>
            <person name="Kuo A."/>
            <person name="Salamov A."/>
            <person name="Ahrendt S.R."/>
            <person name="Lipzen A."/>
            <person name="Sullivan W."/>
            <person name="Andreopoulos W.B."/>
            <person name="Clum A."/>
            <person name="Lindquist E."/>
            <person name="Daum C."/>
            <person name="Ramamoorthy G.K."/>
            <person name="Gryganskyi A."/>
            <person name="Culley D."/>
            <person name="Magnuson J.K."/>
            <person name="James T.Y."/>
            <person name="O'Malley M.A."/>
            <person name="Stajich J.E."/>
            <person name="Spatafora J.W."/>
            <person name="Visel A."/>
            <person name="Grigoriev I.V."/>
        </authorList>
    </citation>
    <scope>NUCLEOTIDE SEQUENCE [LARGE SCALE GENOMIC DNA]</scope>
    <source>
        <strain evidence="2 3">CBS 115471</strain>
    </source>
</reference>